<organism evidence="1">
    <name type="scientific">marine sediment metagenome</name>
    <dbReference type="NCBI Taxonomy" id="412755"/>
    <lineage>
        <taxon>unclassified sequences</taxon>
        <taxon>metagenomes</taxon>
        <taxon>ecological metagenomes</taxon>
    </lineage>
</organism>
<accession>X1JMW4</accession>
<dbReference type="AlphaFoldDB" id="X1JMW4"/>
<name>X1JMW4_9ZZZZ</name>
<protein>
    <submittedName>
        <fullName evidence="1">Uncharacterized protein</fullName>
    </submittedName>
</protein>
<dbReference type="EMBL" id="BARU01038269">
    <property type="protein sequence ID" value="GAH82800.1"/>
    <property type="molecule type" value="Genomic_DNA"/>
</dbReference>
<comment type="caution">
    <text evidence="1">The sequence shown here is derived from an EMBL/GenBank/DDBJ whole genome shotgun (WGS) entry which is preliminary data.</text>
</comment>
<gene>
    <name evidence="1" type="ORF">S03H2_59508</name>
</gene>
<feature type="non-terminal residue" evidence="1">
    <location>
        <position position="1"/>
    </location>
</feature>
<reference evidence="1" key="1">
    <citation type="journal article" date="2014" name="Front. Microbiol.">
        <title>High frequency of phylogenetically diverse reductive dehalogenase-homologous genes in deep subseafloor sedimentary metagenomes.</title>
        <authorList>
            <person name="Kawai M."/>
            <person name="Futagami T."/>
            <person name="Toyoda A."/>
            <person name="Takaki Y."/>
            <person name="Nishi S."/>
            <person name="Hori S."/>
            <person name="Arai W."/>
            <person name="Tsubouchi T."/>
            <person name="Morono Y."/>
            <person name="Uchiyama I."/>
            <person name="Ito T."/>
            <person name="Fujiyama A."/>
            <person name="Inagaki F."/>
            <person name="Takami H."/>
        </authorList>
    </citation>
    <scope>NUCLEOTIDE SEQUENCE</scope>
    <source>
        <strain evidence="1">Expedition CK06-06</strain>
    </source>
</reference>
<evidence type="ECO:0000313" key="1">
    <source>
        <dbReference type="EMBL" id="GAH82800.1"/>
    </source>
</evidence>
<sequence length="46" mass="5262">TRKAKAAGQSIFAFAKSHAKGKTRTAYQSRFYLHVLRPLTKRRKKG</sequence>
<proteinExistence type="predicted"/>